<protein>
    <submittedName>
        <fullName evidence="2">MbtH protein</fullName>
    </submittedName>
</protein>
<accession>A0A0S4QHS5</accession>
<dbReference type="InterPro" id="IPR005153">
    <property type="entry name" value="MbtH-like_dom"/>
</dbReference>
<dbReference type="InterPro" id="IPR038020">
    <property type="entry name" value="MbtH-like_sf"/>
</dbReference>
<dbReference type="InterPro" id="IPR037407">
    <property type="entry name" value="MLP_fam"/>
</dbReference>
<dbReference type="Pfam" id="PF03621">
    <property type="entry name" value="MbtH"/>
    <property type="match status" value="1"/>
</dbReference>
<reference evidence="3" key="1">
    <citation type="submission" date="2015-11" db="EMBL/GenBank/DDBJ databases">
        <authorList>
            <person name="Varghese N."/>
        </authorList>
    </citation>
    <scope>NUCLEOTIDE SEQUENCE [LARGE SCALE GENOMIC DNA]</scope>
    <source>
        <strain evidence="3">DSM 45899</strain>
    </source>
</reference>
<dbReference type="GO" id="GO:0019290">
    <property type="term" value="P:siderophore biosynthetic process"/>
    <property type="evidence" value="ECO:0007669"/>
    <property type="project" value="TreeGrafter"/>
</dbReference>
<gene>
    <name evidence="2" type="ORF">Ga0074812_103116</name>
</gene>
<dbReference type="PANTHER" id="PTHR38444">
    <property type="entry name" value="ENTEROBACTIN BIOSYNTHESIS PROTEIN YBDZ"/>
    <property type="match status" value="1"/>
</dbReference>
<sequence>MTGSPFDDENGQFLALLNDEGQFSLWPLFAQVPAGWRAVHGPESRQACLDYIEAQWTDMRPASLIERTPRDRNGGAPG</sequence>
<organism evidence="2 3">
    <name type="scientific">Parafrankia irregularis</name>
    <dbReference type="NCBI Taxonomy" id="795642"/>
    <lineage>
        <taxon>Bacteria</taxon>
        <taxon>Bacillati</taxon>
        <taxon>Actinomycetota</taxon>
        <taxon>Actinomycetes</taxon>
        <taxon>Frankiales</taxon>
        <taxon>Frankiaceae</taxon>
        <taxon>Parafrankia</taxon>
    </lineage>
</organism>
<dbReference type="EMBL" id="FAOZ01000003">
    <property type="protein sequence ID" value="CUU54626.1"/>
    <property type="molecule type" value="Genomic_DNA"/>
</dbReference>
<feature type="domain" description="MbtH-like" evidence="1">
    <location>
        <begin position="4"/>
        <end position="54"/>
    </location>
</feature>
<dbReference type="GO" id="GO:0005829">
    <property type="term" value="C:cytosol"/>
    <property type="evidence" value="ECO:0007669"/>
    <property type="project" value="TreeGrafter"/>
</dbReference>
<dbReference type="AlphaFoldDB" id="A0A0S4QHS5"/>
<evidence type="ECO:0000313" key="2">
    <source>
        <dbReference type="EMBL" id="CUU54626.1"/>
    </source>
</evidence>
<dbReference type="PANTHER" id="PTHR38444:SF1">
    <property type="entry name" value="ENTEROBACTIN BIOSYNTHESIS PROTEIN YBDZ"/>
    <property type="match status" value="1"/>
</dbReference>
<dbReference type="RefSeq" id="WP_091272316.1">
    <property type="nucleotide sequence ID" value="NZ_FAOZ01000003.1"/>
</dbReference>
<dbReference type="Gene3D" id="3.90.820.10">
    <property type="entry name" value="Structural Genomics, Unknown Function 30-nov-00 1gh9 Mol_id"/>
    <property type="match status" value="1"/>
</dbReference>
<evidence type="ECO:0000313" key="3">
    <source>
        <dbReference type="Proteomes" id="UP000198802"/>
    </source>
</evidence>
<evidence type="ECO:0000259" key="1">
    <source>
        <dbReference type="SMART" id="SM00923"/>
    </source>
</evidence>
<dbReference type="Proteomes" id="UP000198802">
    <property type="component" value="Unassembled WGS sequence"/>
</dbReference>
<proteinExistence type="predicted"/>
<dbReference type="SUPFAM" id="SSF160582">
    <property type="entry name" value="MbtH-like"/>
    <property type="match status" value="1"/>
</dbReference>
<name>A0A0S4QHS5_9ACTN</name>
<keyword evidence="3" id="KW-1185">Reference proteome</keyword>
<dbReference type="SMART" id="SM00923">
    <property type="entry name" value="MbtH"/>
    <property type="match status" value="1"/>
</dbReference>